<dbReference type="KEGG" id="ahel:Q31a_59090"/>
<proteinExistence type="predicted"/>
<organism evidence="2 3">
    <name type="scientific">Aureliella helgolandensis</name>
    <dbReference type="NCBI Taxonomy" id="2527968"/>
    <lineage>
        <taxon>Bacteria</taxon>
        <taxon>Pseudomonadati</taxon>
        <taxon>Planctomycetota</taxon>
        <taxon>Planctomycetia</taxon>
        <taxon>Pirellulales</taxon>
        <taxon>Pirellulaceae</taxon>
        <taxon>Aureliella</taxon>
    </lineage>
</organism>
<dbReference type="Pfam" id="PF11736">
    <property type="entry name" value="DUF3299"/>
    <property type="match status" value="1"/>
</dbReference>
<evidence type="ECO:0000256" key="1">
    <source>
        <dbReference type="SAM" id="Phobius"/>
    </source>
</evidence>
<sequence length="240" mass="25597">MMDSTSPVSDRAGDLPGLGSVAEEGAFSGGEAEVYQSVSRAAVASLLLGLFGLLAFPVLALVILPLLSVVFAALAFRGFRKFPEELQGRPIAVAGVVLGGLCLVLAPAYHTYVYLTEVPEGYMRTNFGDLMSDKGQPDAPTIEAVELNGKPIFIKGYIHPTSMDTLRAKRFVLVPDLGTCCFGGQPPLTHMIEVSLGGDQYATKSYRKQRLAGTLNVNGSLKPIDGLTGVFYQLRADILK</sequence>
<gene>
    <name evidence="2" type="ORF">Q31a_59090</name>
</gene>
<reference evidence="2 3" key="1">
    <citation type="submission" date="2019-02" db="EMBL/GenBank/DDBJ databases">
        <title>Deep-cultivation of Planctomycetes and their phenomic and genomic characterization uncovers novel biology.</title>
        <authorList>
            <person name="Wiegand S."/>
            <person name="Jogler M."/>
            <person name="Boedeker C."/>
            <person name="Pinto D."/>
            <person name="Vollmers J."/>
            <person name="Rivas-Marin E."/>
            <person name="Kohn T."/>
            <person name="Peeters S.H."/>
            <person name="Heuer A."/>
            <person name="Rast P."/>
            <person name="Oberbeckmann S."/>
            <person name="Bunk B."/>
            <person name="Jeske O."/>
            <person name="Meyerdierks A."/>
            <person name="Storesund J.E."/>
            <person name="Kallscheuer N."/>
            <person name="Luecker S."/>
            <person name="Lage O.M."/>
            <person name="Pohl T."/>
            <person name="Merkel B.J."/>
            <person name="Hornburger P."/>
            <person name="Mueller R.-W."/>
            <person name="Bruemmer F."/>
            <person name="Labrenz M."/>
            <person name="Spormann A.M."/>
            <person name="Op den Camp H."/>
            <person name="Overmann J."/>
            <person name="Amann R."/>
            <person name="Jetten M.S.M."/>
            <person name="Mascher T."/>
            <person name="Medema M.H."/>
            <person name="Devos D.P."/>
            <person name="Kaster A.-K."/>
            <person name="Ovreas L."/>
            <person name="Rohde M."/>
            <person name="Galperin M.Y."/>
            <person name="Jogler C."/>
        </authorList>
    </citation>
    <scope>NUCLEOTIDE SEQUENCE [LARGE SCALE GENOMIC DNA]</scope>
    <source>
        <strain evidence="2 3">Q31a</strain>
    </source>
</reference>
<protein>
    <recommendedName>
        <fullName evidence="4">DUF3299 domain-containing protein</fullName>
    </recommendedName>
</protein>
<keyword evidence="3" id="KW-1185">Reference proteome</keyword>
<evidence type="ECO:0000313" key="3">
    <source>
        <dbReference type="Proteomes" id="UP000318017"/>
    </source>
</evidence>
<keyword evidence="1" id="KW-0472">Membrane</keyword>
<dbReference type="Proteomes" id="UP000318017">
    <property type="component" value="Chromosome"/>
</dbReference>
<keyword evidence="1" id="KW-0812">Transmembrane</keyword>
<name>A0A518GG19_9BACT</name>
<dbReference type="RefSeq" id="WP_145085045.1">
    <property type="nucleotide sequence ID" value="NZ_CP036298.1"/>
</dbReference>
<dbReference type="InterPro" id="IPR021727">
    <property type="entry name" value="DUF3299"/>
</dbReference>
<accession>A0A518GG19</accession>
<keyword evidence="1" id="KW-1133">Transmembrane helix</keyword>
<evidence type="ECO:0008006" key="4">
    <source>
        <dbReference type="Google" id="ProtNLM"/>
    </source>
</evidence>
<evidence type="ECO:0000313" key="2">
    <source>
        <dbReference type="EMBL" id="QDV27520.1"/>
    </source>
</evidence>
<dbReference type="EMBL" id="CP036298">
    <property type="protein sequence ID" value="QDV27520.1"/>
    <property type="molecule type" value="Genomic_DNA"/>
</dbReference>
<feature type="transmembrane region" description="Helical" evidence="1">
    <location>
        <begin position="91"/>
        <end position="109"/>
    </location>
</feature>
<dbReference type="Gene3D" id="2.40.50.870">
    <property type="entry name" value="Protein of unknown function (DUF3299)"/>
    <property type="match status" value="1"/>
</dbReference>
<dbReference type="OrthoDB" id="279013at2"/>
<dbReference type="AlphaFoldDB" id="A0A518GG19"/>
<feature type="transmembrane region" description="Helical" evidence="1">
    <location>
        <begin position="46"/>
        <end position="79"/>
    </location>
</feature>